<dbReference type="CDD" id="cd02208">
    <property type="entry name" value="cupin_RmlC-like"/>
    <property type="match status" value="1"/>
</dbReference>
<reference evidence="9 10" key="1">
    <citation type="submission" date="2015-12" db="EMBL/GenBank/DDBJ databases">
        <title>Draft genome sequence of the thermoanaerobe Thermotalea metallivorans, an isolate from the runoff channel of the Great Artesian Basin, Australia.</title>
        <authorList>
            <person name="Patel B.K."/>
        </authorList>
    </citation>
    <scope>NUCLEOTIDE SEQUENCE [LARGE SCALE GENOMIC DNA]</scope>
    <source>
        <strain evidence="9 10">B2-1</strain>
    </source>
</reference>
<dbReference type="CDD" id="cd07010">
    <property type="entry name" value="cupin_PMI_type_I_N_bac"/>
    <property type="match status" value="1"/>
</dbReference>
<dbReference type="GO" id="GO:0004476">
    <property type="term" value="F:mannose-6-phosphate isomerase activity"/>
    <property type="evidence" value="ECO:0007669"/>
    <property type="project" value="InterPro"/>
</dbReference>
<dbReference type="GO" id="GO:0005975">
    <property type="term" value="P:carbohydrate metabolic process"/>
    <property type="evidence" value="ECO:0007669"/>
    <property type="project" value="InterPro"/>
</dbReference>
<proteinExistence type="predicted"/>
<evidence type="ECO:0000313" key="10">
    <source>
        <dbReference type="Proteomes" id="UP000070456"/>
    </source>
</evidence>
<dbReference type="PATRIC" id="fig|520762.4.peg.1344"/>
<dbReference type="Pfam" id="PF20511">
    <property type="entry name" value="PMI_typeI_cat"/>
    <property type="match status" value="1"/>
</dbReference>
<dbReference type="PANTHER" id="PTHR42742:SF3">
    <property type="entry name" value="FRUCTOKINASE"/>
    <property type="match status" value="1"/>
</dbReference>
<dbReference type="RefSeq" id="WP_068555743.1">
    <property type="nucleotide sequence ID" value="NZ_LOEE01000028.1"/>
</dbReference>
<evidence type="ECO:0000256" key="6">
    <source>
        <dbReference type="PIRSR" id="PIRSR036894-2"/>
    </source>
</evidence>
<evidence type="ECO:0000256" key="4">
    <source>
        <dbReference type="ARBA" id="ARBA00030762"/>
    </source>
</evidence>
<protein>
    <recommendedName>
        <fullName evidence="3">Phosphohexomutase</fullName>
    </recommendedName>
    <alternativeName>
        <fullName evidence="4">Phosphomannose isomerase</fullName>
    </alternativeName>
</protein>
<accession>A0A140L6S2</accession>
<evidence type="ECO:0000259" key="8">
    <source>
        <dbReference type="Pfam" id="PF21621"/>
    </source>
</evidence>
<comment type="cofactor">
    <cofactor evidence="5">
        <name>Zn(2+)</name>
        <dbReference type="ChEBI" id="CHEBI:29105"/>
    </cofactor>
    <text evidence="5">Binds 1 zinc ion per subunit.</text>
</comment>
<dbReference type="InterPro" id="IPR014628">
    <property type="entry name" value="Man6P_isomerase_Firm_short"/>
</dbReference>
<feature type="domain" description="Mannose-6-phosphate isomerase cupin" evidence="8">
    <location>
        <begin position="247"/>
        <end position="322"/>
    </location>
</feature>
<name>A0A140L6S2_9FIRM</name>
<feature type="binding site" evidence="5">
    <location>
        <position position="177"/>
    </location>
    <ligand>
        <name>Zn(2+)</name>
        <dbReference type="ChEBI" id="CHEBI:29105"/>
    </ligand>
</feature>
<dbReference type="Pfam" id="PF21621">
    <property type="entry name" value="MPI_cupin_dom"/>
    <property type="match status" value="1"/>
</dbReference>
<feature type="binding site" evidence="5">
    <location>
        <position position="119"/>
    </location>
    <ligand>
        <name>Zn(2+)</name>
        <dbReference type="ChEBI" id="CHEBI:29105"/>
    </ligand>
</feature>
<dbReference type="PIRSF" id="PIRSF036894">
    <property type="entry name" value="PMI_Firm_short"/>
    <property type="match status" value="1"/>
</dbReference>
<dbReference type="GO" id="GO:0008270">
    <property type="term" value="F:zinc ion binding"/>
    <property type="evidence" value="ECO:0007669"/>
    <property type="project" value="InterPro"/>
</dbReference>
<dbReference type="PANTHER" id="PTHR42742">
    <property type="entry name" value="TRANSCRIPTIONAL REPRESSOR MPRA"/>
    <property type="match status" value="1"/>
</dbReference>
<keyword evidence="9" id="KW-0413">Isomerase</keyword>
<organism evidence="9 10">
    <name type="scientific">Thermotalea metallivorans</name>
    <dbReference type="NCBI Taxonomy" id="520762"/>
    <lineage>
        <taxon>Bacteria</taxon>
        <taxon>Bacillati</taxon>
        <taxon>Bacillota</taxon>
        <taxon>Clostridia</taxon>
        <taxon>Peptostreptococcales</taxon>
        <taxon>Thermotaleaceae</taxon>
        <taxon>Thermotalea</taxon>
    </lineage>
</organism>
<dbReference type="InterPro" id="IPR051804">
    <property type="entry name" value="Carb_Metab_Reg_Kinase/Isom"/>
</dbReference>
<dbReference type="EMBL" id="LOEE01000028">
    <property type="protein sequence ID" value="KXG76247.1"/>
    <property type="molecule type" value="Genomic_DNA"/>
</dbReference>
<dbReference type="InterPro" id="IPR046457">
    <property type="entry name" value="PMI_typeI_cat"/>
</dbReference>
<dbReference type="InterPro" id="IPR011051">
    <property type="entry name" value="RmlC_Cupin_sf"/>
</dbReference>
<comment type="caution">
    <text evidence="9">The sequence shown here is derived from an EMBL/GenBank/DDBJ whole genome shotgun (WGS) entry which is preliminary data.</text>
</comment>
<evidence type="ECO:0000256" key="2">
    <source>
        <dbReference type="ARBA" id="ARBA00022833"/>
    </source>
</evidence>
<dbReference type="InterPro" id="IPR049071">
    <property type="entry name" value="MPI_cupin_dom"/>
</dbReference>
<dbReference type="STRING" id="520762.AN619_12040"/>
<evidence type="ECO:0000256" key="1">
    <source>
        <dbReference type="ARBA" id="ARBA00022723"/>
    </source>
</evidence>
<dbReference type="Gene3D" id="2.60.120.10">
    <property type="entry name" value="Jelly Rolls"/>
    <property type="match status" value="2"/>
</dbReference>
<feature type="active site" evidence="6">
    <location>
        <position position="197"/>
    </location>
</feature>
<keyword evidence="1 5" id="KW-0479">Metal-binding</keyword>
<feature type="binding site" evidence="5">
    <location>
        <position position="102"/>
    </location>
    <ligand>
        <name>Zn(2+)</name>
        <dbReference type="ChEBI" id="CHEBI:29105"/>
    </ligand>
</feature>
<evidence type="ECO:0000256" key="5">
    <source>
        <dbReference type="PIRSR" id="PIRSR036894-1"/>
    </source>
</evidence>
<keyword evidence="2 5" id="KW-0862">Zinc</keyword>
<sequence length="328" mass="37313">MFYPLRCIPIYKEKVWGGRNLAHILHKELPQGIAVGESWEICIHQEGRSIIGNGQFAGRTLEELVREYPEEMLGENHKIYGENFPLLIKFIDANDKLSVQVHPDDAYALVHEGSQGKAEMWYIVYAEKGAKVIWGLKKGVDRQTFEAALKKNALEEVLEEREVKTGDLLFIPGGVVHGIGKGIILAEIQQNSDITYRIYDWNRRGLDGKTREIHLRQALEVIKFCNFQDEVCQETITSGQGWTTKIYSFCPYFMVEAIEIEGTYLGHLHGERFEIVICVEGAMQLIYGEGKGEDFHRGETLFLPARLGDYGIKGKGKILKAYTERKST</sequence>
<evidence type="ECO:0000313" key="9">
    <source>
        <dbReference type="EMBL" id="KXG76247.1"/>
    </source>
</evidence>
<dbReference type="AlphaFoldDB" id="A0A140L6S2"/>
<dbReference type="InterPro" id="IPR014710">
    <property type="entry name" value="RmlC-like_jellyroll"/>
</dbReference>
<gene>
    <name evidence="9" type="primary">manA</name>
    <name evidence="9" type="ORF">AN619_12040</name>
</gene>
<keyword evidence="10" id="KW-1185">Reference proteome</keyword>
<evidence type="ECO:0000259" key="7">
    <source>
        <dbReference type="Pfam" id="PF20511"/>
    </source>
</evidence>
<dbReference type="SUPFAM" id="SSF51182">
    <property type="entry name" value="RmlC-like cupins"/>
    <property type="match status" value="1"/>
</dbReference>
<feature type="domain" description="Phosphomannose isomerase type I catalytic" evidence="7">
    <location>
        <begin position="8"/>
        <end position="107"/>
    </location>
</feature>
<dbReference type="Proteomes" id="UP000070456">
    <property type="component" value="Unassembled WGS sequence"/>
</dbReference>
<evidence type="ECO:0000256" key="3">
    <source>
        <dbReference type="ARBA" id="ARBA00029741"/>
    </source>
</evidence>